<reference evidence="1 2" key="1">
    <citation type="submission" date="2017-01" db="EMBL/GenBank/DDBJ databases">
        <title>Complete genome of Lacinutrix venerupis DOK2-8 isolated from seawater in Dokdo.</title>
        <authorList>
            <person name="Chi W.-J."/>
            <person name="Kim J.H."/>
        </authorList>
    </citation>
    <scope>NUCLEOTIDE SEQUENCE [LARGE SCALE GENOMIC DNA]</scope>
    <source>
        <strain evidence="1 2">DOK2-8</strain>
    </source>
</reference>
<organism evidence="1 2">
    <name type="scientific">Lacinutrix venerupis</name>
    <dbReference type="NCBI Taxonomy" id="1486034"/>
    <lineage>
        <taxon>Bacteria</taxon>
        <taxon>Pseudomonadati</taxon>
        <taxon>Bacteroidota</taxon>
        <taxon>Flavobacteriia</taxon>
        <taxon>Flavobacteriales</taxon>
        <taxon>Flavobacteriaceae</taxon>
        <taxon>Lacinutrix</taxon>
    </lineage>
</organism>
<sequence length="153" mass="17089">MKLTPSKINTFNFFKLPSVFFTGVRVKTIDNNTCTVKVKHRWINQNPFKSMFWAVQGMAAELTTGALVLAKIRSSGKNISMLVSNNNATFTKKATGKITFTCKDGHLIDEALKKTIATGEGQTFWMQSIGTNQDGVIVSTFNFEWSVKVKNKK</sequence>
<dbReference type="EMBL" id="CP019352">
    <property type="protein sequence ID" value="APY00821.1"/>
    <property type="molecule type" value="Genomic_DNA"/>
</dbReference>
<dbReference type="AlphaFoldDB" id="A0AAC9PX77"/>
<dbReference type="Proteomes" id="UP000187506">
    <property type="component" value="Chromosome"/>
</dbReference>
<gene>
    <name evidence="1" type="ORF">BWR22_11025</name>
</gene>
<dbReference type="InterPro" id="IPR029069">
    <property type="entry name" value="HotDog_dom_sf"/>
</dbReference>
<name>A0AAC9PX77_9FLAO</name>
<proteinExistence type="predicted"/>
<keyword evidence="2" id="KW-1185">Reference proteome</keyword>
<accession>A0AAC9PX77</accession>
<dbReference type="KEGG" id="lvn:BWR22_11025"/>
<dbReference type="Pfam" id="PF14539">
    <property type="entry name" value="DUF4442"/>
    <property type="match status" value="1"/>
</dbReference>
<evidence type="ECO:0000313" key="1">
    <source>
        <dbReference type="EMBL" id="APY00821.1"/>
    </source>
</evidence>
<evidence type="ECO:0000313" key="2">
    <source>
        <dbReference type="Proteomes" id="UP000187506"/>
    </source>
</evidence>
<dbReference type="InterPro" id="IPR027961">
    <property type="entry name" value="DUF4442"/>
</dbReference>
<protein>
    <submittedName>
        <fullName evidence="1">Thioesterase</fullName>
    </submittedName>
</protein>
<dbReference type="SUPFAM" id="SSF54637">
    <property type="entry name" value="Thioesterase/thiol ester dehydrase-isomerase"/>
    <property type="match status" value="1"/>
</dbReference>
<dbReference type="Gene3D" id="3.10.129.10">
    <property type="entry name" value="Hotdog Thioesterase"/>
    <property type="match status" value="1"/>
</dbReference>
<dbReference type="RefSeq" id="WP_076733725.1">
    <property type="nucleotide sequence ID" value="NZ_CP019352.1"/>
</dbReference>